<protein>
    <submittedName>
        <fullName evidence="11">Fe(2+) transporter</fullName>
    </submittedName>
</protein>
<evidence type="ECO:0000256" key="6">
    <source>
        <dbReference type="ARBA" id="ARBA00022989"/>
    </source>
</evidence>
<keyword evidence="12" id="KW-1185">Reference proteome</keyword>
<dbReference type="InterPro" id="IPR002067">
    <property type="entry name" value="MCP"/>
</dbReference>
<feature type="repeat" description="Solcar" evidence="9">
    <location>
        <begin position="225"/>
        <end position="316"/>
    </location>
</feature>
<dbReference type="InterPro" id="IPR023395">
    <property type="entry name" value="MCP_dom_sf"/>
</dbReference>
<keyword evidence="4 9" id="KW-0812">Transmembrane</keyword>
<sequence>MTIEVQAPPPSPSAPAAPLSAIIDSEIEIEYEGLGGNYPLHINMIAGSLAGITEHAVMFPVDLVRTRMQVLTASPAATYSGMTEALTRISSVEGFKGLWKGIASVILGAGPAHALYFGTYELVKDHTGGNREGLQLLSTGGAGAAATIVSDAFMNPFDVIKQRMQLEGNPYTSVMNCARDLYKTEGLRAFYVSYPTTLTMTVPFTAIQFATYEWAKKLFNPTDSYSPMTHVVAGGFAGATAAALTTPLDVAKTLLQTRGCSPDPVIRNTTSMMQAFRIIQQREGYRGFMRGLTPRIFTHMPSNALCWLSYESFRFMLREQNYIA</sequence>
<comment type="subcellular location">
    <subcellularLocation>
        <location evidence="1">Mitochondrion membrane</location>
        <topology evidence="1">Multi-pass membrane protein</topology>
    </subcellularLocation>
</comment>
<organism evidence="11 12">
    <name type="scientific">Malassezia furfur</name>
    <name type="common">Pityriasis versicolor infection agent</name>
    <name type="synonym">Pityrosporum furfur</name>
    <dbReference type="NCBI Taxonomy" id="55194"/>
    <lineage>
        <taxon>Eukaryota</taxon>
        <taxon>Fungi</taxon>
        <taxon>Dikarya</taxon>
        <taxon>Basidiomycota</taxon>
        <taxon>Ustilaginomycotina</taxon>
        <taxon>Malasseziomycetes</taxon>
        <taxon>Malasseziales</taxon>
        <taxon>Malasseziaceae</taxon>
        <taxon>Malassezia</taxon>
    </lineage>
</organism>
<evidence type="ECO:0000256" key="8">
    <source>
        <dbReference type="ARBA" id="ARBA00023136"/>
    </source>
</evidence>
<evidence type="ECO:0000256" key="9">
    <source>
        <dbReference type="PROSITE-ProRule" id="PRU00282"/>
    </source>
</evidence>
<keyword evidence="6" id="KW-1133">Transmembrane helix</keyword>
<gene>
    <name evidence="11" type="primary">MRS4</name>
    <name evidence="11" type="ORF">GLX27_002211</name>
</gene>
<evidence type="ECO:0000256" key="2">
    <source>
        <dbReference type="ARBA" id="ARBA00006375"/>
    </source>
</evidence>
<dbReference type="SUPFAM" id="SSF103506">
    <property type="entry name" value="Mitochondrial carrier"/>
    <property type="match status" value="1"/>
</dbReference>
<reference evidence="11 12" key="1">
    <citation type="journal article" date="2020" name="Elife">
        <title>Loss of centromere function drives karyotype evolution in closely related Malassezia species.</title>
        <authorList>
            <person name="Sankaranarayanan S.R."/>
            <person name="Ianiri G."/>
            <person name="Coelho M.A."/>
            <person name="Reza M.H."/>
            <person name="Thimmappa B.C."/>
            <person name="Ganguly P."/>
            <person name="Vadnala R.N."/>
            <person name="Sun S."/>
            <person name="Siddharthan R."/>
            <person name="Tellgren-Roth C."/>
            <person name="Dawson T.L."/>
            <person name="Heitman J."/>
            <person name="Sanyal K."/>
        </authorList>
    </citation>
    <scope>NUCLEOTIDE SEQUENCE [LARGE SCALE GENOMIC DNA]</scope>
    <source>
        <strain evidence="11">CBS14141</strain>
    </source>
</reference>
<dbReference type="PROSITE" id="PS50920">
    <property type="entry name" value="SOLCAR"/>
    <property type="match status" value="3"/>
</dbReference>
<keyword evidence="5" id="KW-0677">Repeat</keyword>
<evidence type="ECO:0000256" key="7">
    <source>
        <dbReference type="ARBA" id="ARBA00023128"/>
    </source>
</evidence>
<proteinExistence type="inferred from homology"/>
<feature type="repeat" description="Solcar" evidence="9">
    <location>
        <begin position="134"/>
        <end position="218"/>
    </location>
</feature>
<dbReference type="Pfam" id="PF00153">
    <property type="entry name" value="Mito_carr"/>
    <property type="match status" value="3"/>
</dbReference>
<dbReference type="InterPro" id="IPR018108">
    <property type="entry name" value="MCP_transmembrane"/>
</dbReference>
<evidence type="ECO:0000256" key="3">
    <source>
        <dbReference type="ARBA" id="ARBA00022448"/>
    </source>
</evidence>
<accession>A0ABY8ERG9</accession>
<keyword evidence="3 10" id="KW-0813">Transport</keyword>
<dbReference type="PANTHER" id="PTHR45758">
    <property type="entry name" value="MITOFERRIN-1-RELATED"/>
    <property type="match status" value="1"/>
</dbReference>
<dbReference type="Proteomes" id="UP000818624">
    <property type="component" value="Chromosome 2"/>
</dbReference>
<evidence type="ECO:0000256" key="5">
    <source>
        <dbReference type="ARBA" id="ARBA00022737"/>
    </source>
</evidence>
<evidence type="ECO:0000313" key="11">
    <source>
        <dbReference type="EMBL" id="WFD47559.1"/>
    </source>
</evidence>
<dbReference type="PANTHER" id="PTHR45758:SF4">
    <property type="entry name" value="MITOFERRIN-1"/>
    <property type="match status" value="1"/>
</dbReference>
<evidence type="ECO:0000256" key="10">
    <source>
        <dbReference type="RuleBase" id="RU000488"/>
    </source>
</evidence>
<name>A0ABY8ERG9_MALFU</name>
<keyword evidence="8 9" id="KW-0472">Membrane</keyword>
<feature type="repeat" description="Solcar" evidence="9">
    <location>
        <begin position="38"/>
        <end position="126"/>
    </location>
</feature>
<keyword evidence="7" id="KW-0496">Mitochondrion</keyword>
<evidence type="ECO:0000313" key="12">
    <source>
        <dbReference type="Proteomes" id="UP000818624"/>
    </source>
</evidence>
<dbReference type="Gene3D" id="1.50.40.10">
    <property type="entry name" value="Mitochondrial carrier domain"/>
    <property type="match status" value="2"/>
</dbReference>
<dbReference type="EMBL" id="CP046235">
    <property type="protein sequence ID" value="WFD47559.1"/>
    <property type="molecule type" value="Genomic_DNA"/>
</dbReference>
<comment type="similarity">
    <text evidence="2 10">Belongs to the mitochondrial carrier (TC 2.A.29) family.</text>
</comment>
<dbReference type="PRINTS" id="PR00926">
    <property type="entry name" value="MITOCARRIER"/>
</dbReference>
<evidence type="ECO:0000256" key="4">
    <source>
        <dbReference type="ARBA" id="ARBA00022692"/>
    </source>
</evidence>
<evidence type="ECO:0000256" key="1">
    <source>
        <dbReference type="ARBA" id="ARBA00004225"/>
    </source>
</evidence>